<evidence type="ECO:0000256" key="9">
    <source>
        <dbReference type="ARBA" id="ARBA00023235"/>
    </source>
</evidence>
<dbReference type="Pfam" id="PF21196">
    <property type="entry name" value="PcrA_UvrD_tudor"/>
    <property type="match status" value="1"/>
</dbReference>
<proteinExistence type="inferred from homology"/>
<dbReference type="GO" id="GO:0000725">
    <property type="term" value="P:recombinational repair"/>
    <property type="evidence" value="ECO:0007669"/>
    <property type="project" value="TreeGrafter"/>
</dbReference>
<dbReference type="GO" id="GO:0003677">
    <property type="term" value="F:DNA binding"/>
    <property type="evidence" value="ECO:0007669"/>
    <property type="project" value="UniProtKB-KW"/>
</dbReference>
<dbReference type="NCBIfam" id="NF008743">
    <property type="entry name" value="PRK11773.1"/>
    <property type="match status" value="1"/>
</dbReference>
<keyword evidence="6 14" id="KW-0067">ATP-binding</keyword>
<keyword evidence="7" id="KW-0238">DNA-binding</keyword>
<evidence type="ECO:0000256" key="11">
    <source>
        <dbReference type="ARBA" id="ARBA00034808"/>
    </source>
</evidence>
<dbReference type="CDD" id="cd18807">
    <property type="entry name" value="SF1_C_UvrD"/>
    <property type="match status" value="1"/>
</dbReference>
<protein>
    <recommendedName>
        <fullName evidence="11">DNA 3'-5' helicase</fullName>
        <ecNumber evidence="11">5.6.2.4</ecNumber>
    </recommendedName>
    <alternativeName>
        <fullName evidence="12">DNA 3'-5' helicase II</fullName>
    </alternativeName>
</protein>
<dbReference type="GO" id="GO:0005524">
    <property type="term" value="F:ATP binding"/>
    <property type="evidence" value="ECO:0007669"/>
    <property type="project" value="UniProtKB-UniRule"/>
</dbReference>
<dbReference type="FunFam" id="1.10.10.160:FF:000001">
    <property type="entry name" value="ATP-dependent DNA helicase"/>
    <property type="match status" value="1"/>
</dbReference>
<evidence type="ECO:0000313" key="18">
    <source>
        <dbReference type="Proteomes" id="UP000078070"/>
    </source>
</evidence>
<dbReference type="Gene3D" id="1.10.10.160">
    <property type="match status" value="1"/>
</dbReference>
<dbReference type="InterPro" id="IPR027417">
    <property type="entry name" value="P-loop_NTPase"/>
</dbReference>
<dbReference type="OrthoDB" id="9806690at2"/>
<evidence type="ECO:0000256" key="10">
    <source>
        <dbReference type="ARBA" id="ARBA00034617"/>
    </source>
</evidence>
<dbReference type="KEGG" id="mars:A8C75_22410"/>
<keyword evidence="8" id="KW-0234">DNA repair</keyword>
<evidence type="ECO:0000259" key="15">
    <source>
        <dbReference type="PROSITE" id="PS51198"/>
    </source>
</evidence>
<dbReference type="PROSITE" id="PS51198">
    <property type="entry name" value="UVRD_HELICASE_ATP_BIND"/>
    <property type="match status" value="1"/>
</dbReference>
<dbReference type="InterPro" id="IPR013986">
    <property type="entry name" value="DExx_box_DNA_helicase_dom_sf"/>
</dbReference>
<reference evidence="17 18" key="2">
    <citation type="journal article" date="2018" name="Int. J. Syst. Evol. Microbiol.">
        <title>Marinobacterium aestuarii sp. nov., a benzene-degrading marine bacterium isolated from estuary sediment.</title>
        <authorList>
            <person name="Bae S.S."/>
            <person name="Jung J."/>
            <person name="Chung D."/>
            <person name="Baek K."/>
        </authorList>
    </citation>
    <scope>NUCLEOTIDE SEQUENCE [LARGE SCALE GENOMIC DNA]</scope>
    <source>
        <strain evidence="17 18">ST58-10</strain>
    </source>
</reference>
<evidence type="ECO:0000256" key="2">
    <source>
        <dbReference type="ARBA" id="ARBA00022741"/>
    </source>
</evidence>
<dbReference type="PROSITE" id="PS51217">
    <property type="entry name" value="UVRD_HELICASE_CTER"/>
    <property type="match status" value="1"/>
</dbReference>
<sequence length="739" mass="84067">MDLTPILDSLNDAQREAVSAPVQNLLVLAGAGSGKTRVLVHRIAWLIQVEDISPYSIMAVTFTNKAAREMRGRIEELLGLNPHGMWVGTFHGLAHRLLRSHWRDAGLPDNFQIMDSDDQLRLIKRLAKEMNLDEQRWPARQFQWFINAQKDEGLRARHIEPSNDPFQRTMLNIYVAYEQACERGGMIDFGELLLRSLELLRDRSPALLKHYQERFRYLLVDEFQDTNAIQYAWLRLLCGTERKLMAVGDDDQSIYGWRGARIENIQNLPEHFPGTTTIKLEQNYRSTKNILQAANAVIGNNQGRLGKQLWTEGSDGELLSVYSAFNEQDEASFIVGRIQQWVQDGNLRVDSAVLYRSNAQSRILEEMLIRAGVPYRIYGGQRFYDRLEIKNALAYLRLMSSRHNDTAMERVINVPTRGIGTRTIELLRQHAREQELSMWQAACEIIEQGLLPARAGNALRGFLELIDRLDTETRDTQLHEQTEHMIKHSGLVQHHEKEKGEKAQSRLENLDELITAARQFAGSWQEDIDTEEGEARTPLVAFLDQAALDAGDAQADEHQDSVQMMTLHSAKGLEFPLVFLAGMEEGLFPHKMSIEEPGRLEEERRLCYVGITRAKQKLYLTYAESRRLHGQENFNRASRFIQEVPPELIEEVRLNAQVRRPLTARSPSEPLFQGGGSSLANAEVPATNISLGQRVGHAKFGEGIVVNYEGSGPKARVQVNFDDEGSKWLMLGYANLQPL</sequence>
<dbReference type="FunFam" id="1.10.486.10:FF:000003">
    <property type="entry name" value="ATP-dependent DNA helicase"/>
    <property type="match status" value="1"/>
</dbReference>
<feature type="domain" description="UvrD-like helicase C-terminal" evidence="16">
    <location>
        <begin position="288"/>
        <end position="572"/>
    </location>
</feature>
<comment type="catalytic activity">
    <reaction evidence="13">
        <text>ATP + H2O = ADP + phosphate + H(+)</text>
        <dbReference type="Rhea" id="RHEA:13065"/>
        <dbReference type="ChEBI" id="CHEBI:15377"/>
        <dbReference type="ChEBI" id="CHEBI:15378"/>
        <dbReference type="ChEBI" id="CHEBI:30616"/>
        <dbReference type="ChEBI" id="CHEBI:43474"/>
        <dbReference type="ChEBI" id="CHEBI:456216"/>
        <dbReference type="EC" id="5.6.2.4"/>
    </reaction>
</comment>
<dbReference type="InterPro" id="IPR014016">
    <property type="entry name" value="UvrD-like_ATP-bd"/>
</dbReference>
<evidence type="ECO:0000256" key="14">
    <source>
        <dbReference type="PROSITE-ProRule" id="PRU00560"/>
    </source>
</evidence>
<dbReference type="RefSeq" id="WP_067386713.1">
    <property type="nucleotide sequence ID" value="NZ_CP015839.1"/>
</dbReference>
<evidence type="ECO:0000256" key="6">
    <source>
        <dbReference type="ARBA" id="ARBA00022840"/>
    </source>
</evidence>
<comment type="similarity">
    <text evidence="1">Belongs to the helicase family. UvrD subfamily.</text>
</comment>
<evidence type="ECO:0000256" key="12">
    <source>
        <dbReference type="ARBA" id="ARBA00034923"/>
    </source>
</evidence>
<evidence type="ECO:0000256" key="5">
    <source>
        <dbReference type="ARBA" id="ARBA00022806"/>
    </source>
</evidence>
<dbReference type="InterPro" id="IPR014017">
    <property type="entry name" value="DNA_helicase_UvrD-like_C"/>
</dbReference>
<evidence type="ECO:0000259" key="16">
    <source>
        <dbReference type="PROSITE" id="PS51217"/>
    </source>
</evidence>
<dbReference type="GO" id="GO:0016887">
    <property type="term" value="F:ATP hydrolysis activity"/>
    <property type="evidence" value="ECO:0007669"/>
    <property type="project" value="RHEA"/>
</dbReference>
<reference evidence="18" key="1">
    <citation type="submission" date="2016-05" db="EMBL/GenBank/DDBJ databases">
        <authorList>
            <person name="Baek K."/>
            <person name="Yang S.-J."/>
        </authorList>
    </citation>
    <scope>NUCLEOTIDE SEQUENCE [LARGE SCALE GENOMIC DNA]</scope>
    <source>
        <strain evidence="18">ST58-10</strain>
    </source>
</reference>
<dbReference type="EC" id="5.6.2.4" evidence="11"/>
<keyword evidence="4 14" id="KW-0378">Hydrolase</keyword>
<feature type="domain" description="UvrD-like helicase ATP-binding" evidence="15">
    <location>
        <begin position="8"/>
        <end position="287"/>
    </location>
</feature>
<dbReference type="EMBL" id="CP015839">
    <property type="protein sequence ID" value="ANG64958.1"/>
    <property type="molecule type" value="Genomic_DNA"/>
</dbReference>
<dbReference type="GO" id="GO:0033202">
    <property type="term" value="C:DNA helicase complex"/>
    <property type="evidence" value="ECO:0007669"/>
    <property type="project" value="TreeGrafter"/>
</dbReference>
<evidence type="ECO:0000256" key="13">
    <source>
        <dbReference type="ARBA" id="ARBA00048988"/>
    </source>
</evidence>
<dbReference type="STRING" id="1821621.A8C75_22410"/>
<evidence type="ECO:0000256" key="8">
    <source>
        <dbReference type="ARBA" id="ARBA00023204"/>
    </source>
</evidence>
<dbReference type="Proteomes" id="UP000078070">
    <property type="component" value="Chromosome"/>
</dbReference>
<feature type="binding site" evidence="14">
    <location>
        <begin position="29"/>
        <end position="36"/>
    </location>
    <ligand>
        <name>ATP</name>
        <dbReference type="ChEBI" id="CHEBI:30616"/>
    </ligand>
</feature>
<dbReference type="FunFam" id="3.40.50.300:FF:001201">
    <property type="entry name" value="ATP-dependent DNA helicase UvrD2"/>
    <property type="match status" value="1"/>
</dbReference>
<dbReference type="GO" id="GO:0005829">
    <property type="term" value="C:cytosol"/>
    <property type="evidence" value="ECO:0007669"/>
    <property type="project" value="TreeGrafter"/>
</dbReference>
<evidence type="ECO:0000256" key="3">
    <source>
        <dbReference type="ARBA" id="ARBA00022763"/>
    </source>
</evidence>
<dbReference type="AlphaFoldDB" id="A0A1A9F4Z4"/>
<accession>A0A1A9F4Z4</accession>
<dbReference type="SUPFAM" id="SSF52540">
    <property type="entry name" value="P-loop containing nucleoside triphosphate hydrolases"/>
    <property type="match status" value="1"/>
</dbReference>
<dbReference type="Gene3D" id="3.40.50.300">
    <property type="entry name" value="P-loop containing nucleotide triphosphate hydrolases"/>
    <property type="match status" value="2"/>
</dbReference>
<keyword evidence="9" id="KW-0413">Isomerase</keyword>
<dbReference type="PANTHER" id="PTHR11070">
    <property type="entry name" value="UVRD / RECB / PCRA DNA HELICASE FAMILY MEMBER"/>
    <property type="match status" value="1"/>
</dbReference>
<keyword evidence="3" id="KW-0227">DNA damage</keyword>
<dbReference type="GO" id="GO:0009314">
    <property type="term" value="P:response to radiation"/>
    <property type="evidence" value="ECO:0007669"/>
    <property type="project" value="UniProtKB-ARBA"/>
</dbReference>
<organism evidence="17 18">
    <name type="scientific">Marinobacterium aestuarii</name>
    <dbReference type="NCBI Taxonomy" id="1821621"/>
    <lineage>
        <taxon>Bacteria</taxon>
        <taxon>Pseudomonadati</taxon>
        <taxon>Pseudomonadota</taxon>
        <taxon>Gammaproteobacteria</taxon>
        <taxon>Oceanospirillales</taxon>
        <taxon>Oceanospirillaceae</taxon>
        <taxon>Marinobacterium</taxon>
    </lineage>
</organism>
<dbReference type="PANTHER" id="PTHR11070:SF2">
    <property type="entry name" value="ATP-DEPENDENT DNA HELICASE SRS2"/>
    <property type="match status" value="1"/>
</dbReference>
<dbReference type="CDD" id="cd17932">
    <property type="entry name" value="DEXQc_UvrD"/>
    <property type="match status" value="1"/>
</dbReference>
<keyword evidence="5 14" id="KW-0347">Helicase</keyword>
<keyword evidence="2 14" id="KW-0547">Nucleotide-binding</keyword>
<dbReference type="InterPro" id="IPR000212">
    <property type="entry name" value="DNA_helicase_UvrD/REP"/>
</dbReference>
<evidence type="ECO:0000256" key="4">
    <source>
        <dbReference type="ARBA" id="ARBA00022801"/>
    </source>
</evidence>
<dbReference type="GO" id="GO:0043138">
    <property type="term" value="F:3'-5' DNA helicase activity"/>
    <property type="evidence" value="ECO:0007669"/>
    <property type="project" value="UniProtKB-EC"/>
</dbReference>
<evidence type="ECO:0000256" key="1">
    <source>
        <dbReference type="ARBA" id="ARBA00009922"/>
    </source>
</evidence>
<gene>
    <name evidence="17" type="ORF">A8C75_22410</name>
</gene>
<dbReference type="Pfam" id="PF00580">
    <property type="entry name" value="UvrD-helicase"/>
    <property type="match status" value="1"/>
</dbReference>
<dbReference type="Gene3D" id="1.10.486.10">
    <property type="entry name" value="PCRA, domain 4"/>
    <property type="match status" value="1"/>
</dbReference>
<keyword evidence="18" id="KW-1185">Reference proteome</keyword>
<evidence type="ECO:0000256" key="7">
    <source>
        <dbReference type="ARBA" id="ARBA00023125"/>
    </source>
</evidence>
<comment type="catalytic activity">
    <reaction evidence="10">
        <text>Couples ATP hydrolysis with the unwinding of duplex DNA by translocating in the 3'-5' direction.</text>
        <dbReference type="EC" id="5.6.2.4"/>
    </reaction>
</comment>
<dbReference type="Pfam" id="PF13361">
    <property type="entry name" value="UvrD_C"/>
    <property type="match status" value="1"/>
</dbReference>
<evidence type="ECO:0000313" key="17">
    <source>
        <dbReference type="EMBL" id="ANG64958.1"/>
    </source>
</evidence>
<name>A0A1A9F4Z4_9GAMM</name>